<dbReference type="CDD" id="cd17906">
    <property type="entry name" value="CheX"/>
    <property type="match status" value="1"/>
</dbReference>
<evidence type="ECO:0000259" key="2">
    <source>
        <dbReference type="Pfam" id="PF04509"/>
    </source>
</evidence>
<dbReference type="InterPro" id="IPR038756">
    <property type="entry name" value="CheX-like"/>
</dbReference>
<dbReference type="AlphaFoldDB" id="A0AA41X815"/>
<dbReference type="GO" id="GO:0006935">
    <property type="term" value="P:chemotaxis"/>
    <property type="evidence" value="ECO:0007669"/>
    <property type="project" value="UniProtKB-KW"/>
</dbReference>
<proteinExistence type="predicted"/>
<sequence length="155" mass="16821">MERRYVDAVCRAAENIFTGHFGLPDVQVLEIHDGETQVPAMPISVILGVHGALKGQIICSFQDDTAKQIIGTMMGGMEVAEIDDLGWSAIQEFGNWVAGTSATEISKEGVVVDVTPPVINEGHSRFRSTNVFTTVPLETAMGRVEIHVALQEEQL</sequence>
<keyword evidence="1" id="KW-0145">Chemotaxis</keyword>
<dbReference type="Pfam" id="PF04509">
    <property type="entry name" value="CheC"/>
    <property type="match status" value="1"/>
</dbReference>
<dbReference type="PANTHER" id="PTHR39452">
    <property type="entry name" value="CHEY-P PHOSPHATASE CHEX"/>
    <property type="match status" value="1"/>
</dbReference>
<dbReference type="RefSeq" id="WP_254758302.1">
    <property type="nucleotide sequence ID" value="NZ_JANCLT010000003.1"/>
</dbReference>
<name>A0AA41X815_9BACI</name>
<dbReference type="SUPFAM" id="SSF103039">
    <property type="entry name" value="CheC-like"/>
    <property type="match status" value="1"/>
</dbReference>
<keyword evidence="4" id="KW-1185">Reference proteome</keyword>
<dbReference type="EMBL" id="JANCLT010000003">
    <property type="protein sequence ID" value="MCP8968389.1"/>
    <property type="molecule type" value="Genomic_DNA"/>
</dbReference>
<dbReference type="GO" id="GO:0016787">
    <property type="term" value="F:hydrolase activity"/>
    <property type="evidence" value="ECO:0007669"/>
    <property type="project" value="InterPro"/>
</dbReference>
<comment type="caution">
    <text evidence="3">The sequence shown here is derived from an EMBL/GenBank/DDBJ whole genome shotgun (WGS) entry which is preliminary data.</text>
</comment>
<dbReference type="Gene3D" id="3.40.1550.10">
    <property type="entry name" value="CheC-like"/>
    <property type="match status" value="1"/>
</dbReference>
<protein>
    <submittedName>
        <fullName evidence="3">Chemotaxis protein CheC</fullName>
    </submittedName>
</protein>
<reference evidence="3" key="1">
    <citation type="submission" date="2022-07" db="EMBL/GenBank/DDBJ databases">
        <authorList>
            <person name="Li W.-J."/>
            <person name="Deng Q.-Q."/>
        </authorList>
    </citation>
    <scope>NUCLEOTIDE SEQUENCE</scope>
    <source>
        <strain evidence="3">SYSU M60031</strain>
    </source>
</reference>
<evidence type="ECO:0000313" key="3">
    <source>
        <dbReference type="EMBL" id="MCP8968389.1"/>
    </source>
</evidence>
<evidence type="ECO:0000313" key="4">
    <source>
        <dbReference type="Proteomes" id="UP001156102"/>
    </source>
</evidence>
<gene>
    <name evidence="3" type="ORF">NK662_07510</name>
</gene>
<evidence type="ECO:0000256" key="1">
    <source>
        <dbReference type="ARBA" id="ARBA00022500"/>
    </source>
</evidence>
<dbReference type="PANTHER" id="PTHR39452:SF1">
    <property type="entry name" value="CHEY-P PHOSPHATASE CHEX"/>
    <property type="match status" value="1"/>
</dbReference>
<dbReference type="Proteomes" id="UP001156102">
    <property type="component" value="Unassembled WGS sequence"/>
</dbReference>
<dbReference type="InterPro" id="IPR028976">
    <property type="entry name" value="CheC-like_sf"/>
</dbReference>
<feature type="domain" description="CheC-like protein" evidence="2">
    <location>
        <begin position="86"/>
        <end position="120"/>
    </location>
</feature>
<dbReference type="InterPro" id="IPR007597">
    <property type="entry name" value="CheC"/>
</dbReference>
<accession>A0AA41X815</accession>
<organism evidence="3 4">
    <name type="scientific">Ectobacillus ponti</name>
    <dbReference type="NCBI Taxonomy" id="2961894"/>
    <lineage>
        <taxon>Bacteria</taxon>
        <taxon>Bacillati</taxon>
        <taxon>Bacillota</taxon>
        <taxon>Bacilli</taxon>
        <taxon>Bacillales</taxon>
        <taxon>Bacillaceae</taxon>
        <taxon>Ectobacillus</taxon>
    </lineage>
</organism>